<keyword evidence="2" id="KW-1185">Reference proteome</keyword>
<reference evidence="1 2" key="1">
    <citation type="journal article" date="2013" name="Genome Biol.">
        <title>The genome sequence of the most widely cultivated cacao type and its use to identify candidate genes regulating pod color.</title>
        <authorList>
            <person name="Motamayor J.C."/>
            <person name="Mockaitis K."/>
            <person name="Schmutz J."/>
            <person name="Haiminen N."/>
            <person name="Iii D.L."/>
            <person name="Cornejo O."/>
            <person name="Findley S.D."/>
            <person name="Zheng P."/>
            <person name="Utro F."/>
            <person name="Royaert S."/>
            <person name="Saski C."/>
            <person name="Jenkins J."/>
            <person name="Podicheti R."/>
            <person name="Zhao M."/>
            <person name="Scheffler B.E."/>
            <person name="Stack J.C."/>
            <person name="Feltus F.A."/>
            <person name="Mustiga G.M."/>
            <person name="Amores F."/>
            <person name="Phillips W."/>
            <person name="Marelli J.P."/>
            <person name="May G.D."/>
            <person name="Shapiro H."/>
            <person name="Ma J."/>
            <person name="Bustamante C.D."/>
            <person name="Schnell R.J."/>
            <person name="Main D."/>
            <person name="Gilbert D."/>
            <person name="Parida L."/>
            <person name="Kuhn D.N."/>
        </authorList>
    </citation>
    <scope>NUCLEOTIDE SEQUENCE [LARGE SCALE GENOMIC DNA]</scope>
    <source>
        <strain evidence="2">cv. Matina 1-6</strain>
    </source>
</reference>
<name>A0A061DN00_THECC</name>
<evidence type="ECO:0000313" key="1">
    <source>
        <dbReference type="EMBL" id="EOX94149.1"/>
    </source>
</evidence>
<dbReference type="Gramene" id="EOX94149">
    <property type="protein sequence ID" value="EOX94149"/>
    <property type="gene ID" value="TCM_003446"/>
</dbReference>
<dbReference type="InParanoid" id="A0A061DN00"/>
<dbReference type="EMBL" id="CM001879">
    <property type="protein sequence ID" value="EOX94149.1"/>
    <property type="molecule type" value="Genomic_DNA"/>
</dbReference>
<proteinExistence type="predicted"/>
<organism evidence="1 2">
    <name type="scientific">Theobroma cacao</name>
    <name type="common">Cacao</name>
    <name type="synonym">Cocoa</name>
    <dbReference type="NCBI Taxonomy" id="3641"/>
    <lineage>
        <taxon>Eukaryota</taxon>
        <taxon>Viridiplantae</taxon>
        <taxon>Streptophyta</taxon>
        <taxon>Embryophyta</taxon>
        <taxon>Tracheophyta</taxon>
        <taxon>Spermatophyta</taxon>
        <taxon>Magnoliopsida</taxon>
        <taxon>eudicotyledons</taxon>
        <taxon>Gunneridae</taxon>
        <taxon>Pentapetalae</taxon>
        <taxon>rosids</taxon>
        <taxon>malvids</taxon>
        <taxon>Malvales</taxon>
        <taxon>Malvaceae</taxon>
        <taxon>Byttnerioideae</taxon>
        <taxon>Theobroma</taxon>
    </lineage>
</organism>
<sequence length="141" mass="16160">MTLNISNRALSHSADGQGLEVHLLHMPCLEETVVLIPFIVQARVKKASKVVKVLKVRTTLIFGNGVKKFLEEWYKEKFKEKDVGKQQEENKEKVTVANYRPRKVSAIRHFPPVCGRGATLVSSEECRRIQQAWIKDKMEKS</sequence>
<protein>
    <submittedName>
        <fullName evidence="1">Uncharacterized protein</fullName>
    </submittedName>
</protein>
<evidence type="ECO:0000313" key="2">
    <source>
        <dbReference type="Proteomes" id="UP000026915"/>
    </source>
</evidence>
<dbReference type="HOGENOM" id="CLU_1828811_0_0_1"/>
<dbReference type="AlphaFoldDB" id="A0A061DN00"/>
<accession>A0A061DN00</accession>
<gene>
    <name evidence="1" type="ORF">TCM_003446</name>
</gene>
<dbReference type="Proteomes" id="UP000026915">
    <property type="component" value="Chromosome 1"/>
</dbReference>